<dbReference type="Pfam" id="PF00395">
    <property type="entry name" value="SLH"/>
    <property type="match status" value="1"/>
</dbReference>
<accession>A0ABU0L432</accession>
<dbReference type="Proteomes" id="UP001242811">
    <property type="component" value="Unassembled WGS sequence"/>
</dbReference>
<dbReference type="PROSITE" id="PS51272">
    <property type="entry name" value="SLH"/>
    <property type="match status" value="1"/>
</dbReference>
<protein>
    <recommendedName>
        <fullName evidence="1">SLH domain-containing protein</fullName>
    </recommendedName>
</protein>
<evidence type="ECO:0000313" key="3">
    <source>
        <dbReference type="Proteomes" id="UP001242811"/>
    </source>
</evidence>
<feature type="domain" description="SLH" evidence="1">
    <location>
        <begin position="22"/>
        <end position="82"/>
    </location>
</feature>
<comment type="caution">
    <text evidence="2">The sequence shown here is derived from an EMBL/GenBank/DDBJ whole genome shotgun (WGS) entry which is preliminary data.</text>
</comment>
<proteinExistence type="predicted"/>
<sequence length="82" mass="8674">MFVERALRFAGNIEDTAIGSISVPLSDTQTISAWSAPAVKTLSGLGIMKGDEKGRLAPTASATRAEAAAVLSRTLDKLKWQQ</sequence>
<organism evidence="2 3">
    <name type="scientific">Paenibacillus brasilensis</name>
    <dbReference type="NCBI Taxonomy" id="128574"/>
    <lineage>
        <taxon>Bacteria</taxon>
        <taxon>Bacillati</taxon>
        <taxon>Bacillota</taxon>
        <taxon>Bacilli</taxon>
        <taxon>Bacillales</taxon>
        <taxon>Paenibacillaceae</taxon>
        <taxon>Paenibacillus</taxon>
    </lineage>
</organism>
<name>A0ABU0L432_9BACL</name>
<evidence type="ECO:0000259" key="1">
    <source>
        <dbReference type="PROSITE" id="PS51272"/>
    </source>
</evidence>
<evidence type="ECO:0000313" key="2">
    <source>
        <dbReference type="EMBL" id="MDQ0496029.1"/>
    </source>
</evidence>
<dbReference type="EMBL" id="JAUSWA010000030">
    <property type="protein sequence ID" value="MDQ0496029.1"/>
    <property type="molecule type" value="Genomic_DNA"/>
</dbReference>
<reference evidence="2 3" key="1">
    <citation type="submission" date="2023-07" db="EMBL/GenBank/DDBJ databases">
        <title>Genomic Encyclopedia of Type Strains, Phase IV (KMG-IV): sequencing the most valuable type-strain genomes for metagenomic binning, comparative biology and taxonomic classification.</title>
        <authorList>
            <person name="Goeker M."/>
        </authorList>
    </citation>
    <scope>NUCLEOTIDE SEQUENCE [LARGE SCALE GENOMIC DNA]</scope>
    <source>
        <strain evidence="2 3">DSM 14914</strain>
    </source>
</reference>
<dbReference type="InterPro" id="IPR001119">
    <property type="entry name" value="SLH_dom"/>
</dbReference>
<keyword evidence="3" id="KW-1185">Reference proteome</keyword>
<gene>
    <name evidence="2" type="ORF">QOZ95_004215</name>
</gene>